<keyword evidence="3" id="KW-1185">Reference proteome</keyword>
<reference evidence="2" key="1">
    <citation type="submission" date="2022-10" db="EMBL/GenBank/DDBJ databases">
        <title>Culturing micro-colonial fungi from biological soil crusts in the Mojave desert and describing Neophaeococcomyces mojavensis, and introducing the new genera and species Taxawa tesnikishii.</title>
        <authorList>
            <person name="Kurbessoian T."/>
            <person name="Stajich J.E."/>
        </authorList>
    </citation>
    <scope>NUCLEOTIDE SEQUENCE</scope>
    <source>
        <strain evidence="2">TK_35</strain>
    </source>
</reference>
<dbReference type="SUPFAM" id="SSF56784">
    <property type="entry name" value="HAD-like"/>
    <property type="match status" value="1"/>
</dbReference>
<accession>A0AA39CS78</accession>
<organism evidence="2 3">
    <name type="scientific">Knufia peltigerae</name>
    <dbReference type="NCBI Taxonomy" id="1002370"/>
    <lineage>
        <taxon>Eukaryota</taxon>
        <taxon>Fungi</taxon>
        <taxon>Dikarya</taxon>
        <taxon>Ascomycota</taxon>
        <taxon>Pezizomycotina</taxon>
        <taxon>Eurotiomycetes</taxon>
        <taxon>Chaetothyriomycetidae</taxon>
        <taxon>Chaetothyriales</taxon>
        <taxon>Trichomeriaceae</taxon>
        <taxon>Knufia</taxon>
    </lineage>
</organism>
<dbReference type="Pfam" id="PF00702">
    <property type="entry name" value="Hydrolase"/>
    <property type="match status" value="1"/>
</dbReference>
<dbReference type="AlphaFoldDB" id="A0AA39CS78"/>
<sequence length="259" mass="28668">MAPFDLRSFKGIFFDIYATLIDWESGIYPQLLKLSQKLPAGDPRRDDTPETRKTLLQMYAANEKIVEHDNPTLAYPKILESVYDRIAAALGVPDAANDADRVAFGKSIGEWPAFPDTVEAMKVLAKHYKLFVLSNVDNESFGRTLAGPLKGVHWDGIYTAEQIGSYKPNPRNYEYVVNKLKTDFGISKDETLMVAQNLDIDHASAKALGFRPAVWIARYAGNAAMGGDREELEAKGLIDLGAAYETLGEMAEAVERAFA</sequence>
<proteinExistence type="predicted"/>
<dbReference type="PANTHER" id="PTHR43316:SF9">
    <property type="entry name" value="ACID DEHALOGENASE, PUTATIVE (AFU_ORTHOLOGUE AFUA_6G14460)-RELATED"/>
    <property type="match status" value="1"/>
</dbReference>
<dbReference type="Gene3D" id="1.10.150.750">
    <property type="match status" value="1"/>
</dbReference>
<dbReference type="InterPro" id="IPR023214">
    <property type="entry name" value="HAD_sf"/>
</dbReference>
<name>A0AA39CS78_9EURO</name>
<evidence type="ECO:0008006" key="4">
    <source>
        <dbReference type="Google" id="ProtNLM"/>
    </source>
</evidence>
<evidence type="ECO:0000256" key="1">
    <source>
        <dbReference type="ARBA" id="ARBA00022801"/>
    </source>
</evidence>
<dbReference type="GO" id="GO:0016787">
    <property type="term" value="F:hydrolase activity"/>
    <property type="evidence" value="ECO:0007669"/>
    <property type="project" value="UniProtKB-KW"/>
</dbReference>
<comment type="caution">
    <text evidence="2">The sequence shown here is derived from an EMBL/GenBank/DDBJ whole genome shotgun (WGS) entry which is preliminary data.</text>
</comment>
<dbReference type="Gene3D" id="3.40.50.1000">
    <property type="entry name" value="HAD superfamily/HAD-like"/>
    <property type="match status" value="1"/>
</dbReference>
<dbReference type="Proteomes" id="UP001172681">
    <property type="component" value="Unassembled WGS sequence"/>
</dbReference>
<dbReference type="PANTHER" id="PTHR43316">
    <property type="entry name" value="HYDROLASE, HALOACID DELAHOGENASE-RELATED"/>
    <property type="match status" value="1"/>
</dbReference>
<dbReference type="SFLD" id="SFLDG01129">
    <property type="entry name" value="C1.5:_HAD__Beta-PGM__Phosphata"/>
    <property type="match status" value="1"/>
</dbReference>
<dbReference type="SFLD" id="SFLDS00003">
    <property type="entry name" value="Haloacid_Dehalogenase"/>
    <property type="match status" value="1"/>
</dbReference>
<keyword evidence="1" id="KW-0378">Hydrolase</keyword>
<dbReference type="EMBL" id="JAPDRN010000147">
    <property type="protein sequence ID" value="KAJ9617996.1"/>
    <property type="molecule type" value="Genomic_DNA"/>
</dbReference>
<dbReference type="InterPro" id="IPR051540">
    <property type="entry name" value="S-2-haloacid_dehalogenase"/>
</dbReference>
<gene>
    <name evidence="2" type="ORF">H2204_013226</name>
</gene>
<evidence type="ECO:0000313" key="2">
    <source>
        <dbReference type="EMBL" id="KAJ9617996.1"/>
    </source>
</evidence>
<protein>
    <recommendedName>
        <fullName evidence="4">Haloacid dehalogenase</fullName>
    </recommendedName>
</protein>
<evidence type="ECO:0000313" key="3">
    <source>
        <dbReference type="Proteomes" id="UP001172681"/>
    </source>
</evidence>
<dbReference type="InterPro" id="IPR036412">
    <property type="entry name" value="HAD-like_sf"/>
</dbReference>